<feature type="compositionally biased region" description="Basic residues" evidence="1">
    <location>
        <begin position="22"/>
        <end position="33"/>
    </location>
</feature>
<comment type="caution">
    <text evidence="3">The sequence shown here is derived from an EMBL/GenBank/DDBJ whole genome shotgun (WGS) entry which is preliminary data.</text>
</comment>
<evidence type="ECO:0000313" key="4">
    <source>
        <dbReference type="Proteomes" id="UP000825729"/>
    </source>
</evidence>
<dbReference type="AlphaFoldDB" id="A0AAV7ETU2"/>
<dbReference type="EMBL" id="JAINDJ010000003">
    <property type="protein sequence ID" value="KAG9452272.1"/>
    <property type="molecule type" value="Genomic_DNA"/>
</dbReference>
<dbReference type="PANTHER" id="PTHR33143">
    <property type="entry name" value="F16F4.1 PROTEIN-RELATED"/>
    <property type="match status" value="1"/>
</dbReference>
<sequence length="152" mass="17291">MKLPSSEEEELSHGSRRPPPLKVKKHSLKKTRLHDRPPATTFHRRRSPAPVVITYLRSPKVHLVEPRNFMRVVQQLTGNDYSSSSRSSSETNRVHGADEACSTMISSAKRNPDGDQDAGTEEKIKWYINGWSSIPWGSSERFEAWRGLIARI</sequence>
<accession>A0AAV7ETU2</accession>
<dbReference type="InterPro" id="IPR039607">
    <property type="entry name" value="VQ_8/17/18/20/21/25"/>
</dbReference>
<proteinExistence type="predicted"/>
<evidence type="ECO:0000256" key="1">
    <source>
        <dbReference type="SAM" id="MobiDB-lite"/>
    </source>
</evidence>
<protein>
    <recommendedName>
        <fullName evidence="2">VQ domain-containing protein</fullName>
    </recommendedName>
</protein>
<keyword evidence="4" id="KW-1185">Reference proteome</keyword>
<feature type="compositionally biased region" description="Acidic residues" evidence="1">
    <location>
        <begin position="1"/>
        <end position="10"/>
    </location>
</feature>
<organism evidence="3 4">
    <name type="scientific">Aristolochia fimbriata</name>
    <name type="common">White veined hardy Dutchman's pipe vine</name>
    <dbReference type="NCBI Taxonomy" id="158543"/>
    <lineage>
        <taxon>Eukaryota</taxon>
        <taxon>Viridiplantae</taxon>
        <taxon>Streptophyta</taxon>
        <taxon>Embryophyta</taxon>
        <taxon>Tracheophyta</taxon>
        <taxon>Spermatophyta</taxon>
        <taxon>Magnoliopsida</taxon>
        <taxon>Magnoliidae</taxon>
        <taxon>Piperales</taxon>
        <taxon>Aristolochiaceae</taxon>
        <taxon>Aristolochia</taxon>
    </lineage>
</organism>
<name>A0AAV7ETU2_ARIFI</name>
<gene>
    <name evidence="3" type="ORF">H6P81_005176</name>
</gene>
<dbReference type="Pfam" id="PF05678">
    <property type="entry name" value="VQ"/>
    <property type="match status" value="1"/>
</dbReference>
<reference evidence="3 4" key="1">
    <citation type="submission" date="2021-07" db="EMBL/GenBank/DDBJ databases">
        <title>The Aristolochia fimbriata genome: insights into angiosperm evolution, floral development and chemical biosynthesis.</title>
        <authorList>
            <person name="Jiao Y."/>
        </authorList>
    </citation>
    <scope>NUCLEOTIDE SEQUENCE [LARGE SCALE GENOMIC DNA]</scope>
    <source>
        <strain evidence="3">IBCAS-2021</strain>
        <tissue evidence="3">Leaf</tissue>
    </source>
</reference>
<dbReference type="Proteomes" id="UP000825729">
    <property type="component" value="Unassembled WGS sequence"/>
</dbReference>
<evidence type="ECO:0000259" key="2">
    <source>
        <dbReference type="Pfam" id="PF05678"/>
    </source>
</evidence>
<feature type="region of interest" description="Disordered" evidence="1">
    <location>
        <begin position="78"/>
        <end position="119"/>
    </location>
</feature>
<feature type="domain" description="VQ" evidence="2">
    <location>
        <begin position="61"/>
        <end position="81"/>
    </location>
</feature>
<dbReference type="GO" id="GO:0005634">
    <property type="term" value="C:nucleus"/>
    <property type="evidence" value="ECO:0007669"/>
    <property type="project" value="TreeGrafter"/>
</dbReference>
<dbReference type="InterPro" id="IPR008889">
    <property type="entry name" value="VQ"/>
</dbReference>
<dbReference type="PANTHER" id="PTHR33143:SF63">
    <property type="entry name" value="F16F4.1 PROTEIN"/>
    <property type="match status" value="1"/>
</dbReference>
<feature type="region of interest" description="Disordered" evidence="1">
    <location>
        <begin position="1"/>
        <end position="46"/>
    </location>
</feature>
<evidence type="ECO:0000313" key="3">
    <source>
        <dbReference type="EMBL" id="KAG9452272.1"/>
    </source>
</evidence>